<gene>
    <name evidence="4" type="primary">maa2_2</name>
    <name evidence="4" type="ORF">NCTC12224_01230</name>
</gene>
<dbReference type="InterPro" id="IPR011004">
    <property type="entry name" value="Trimer_LpxA-like_sf"/>
</dbReference>
<dbReference type="PANTHER" id="PTHR23416">
    <property type="entry name" value="SIALIC ACID SYNTHASE-RELATED"/>
    <property type="match status" value="1"/>
</dbReference>
<dbReference type="CDD" id="cd03357">
    <property type="entry name" value="LbH_MAT_GAT"/>
    <property type="match status" value="1"/>
</dbReference>
<dbReference type="PROSITE" id="PS00101">
    <property type="entry name" value="HEXAPEP_TRANSFERASES"/>
    <property type="match status" value="1"/>
</dbReference>
<dbReference type="InterPro" id="IPR001451">
    <property type="entry name" value="Hexapep"/>
</dbReference>
<organism evidence="4 5">
    <name type="scientific">Streptococcus hyointestinalis</name>
    <dbReference type="NCBI Taxonomy" id="1337"/>
    <lineage>
        <taxon>Bacteria</taxon>
        <taxon>Bacillati</taxon>
        <taxon>Bacillota</taxon>
        <taxon>Bacilli</taxon>
        <taxon>Lactobacillales</taxon>
        <taxon>Streptococcaceae</taxon>
        <taxon>Streptococcus</taxon>
    </lineage>
</organism>
<dbReference type="EMBL" id="UHFN01000007">
    <property type="protein sequence ID" value="SUN60923.1"/>
    <property type="molecule type" value="Genomic_DNA"/>
</dbReference>
<reference evidence="4 5" key="1">
    <citation type="submission" date="2018-06" db="EMBL/GenBank/DDBJ databases">
        <authorList>
            <consortium name="Pathogen Informatics"/>
            <person name="Doyle S."/>
        </authorList>
    </citation>
    <scope>NUCLEOTIDE SEQUENCE [LARGE SCALE GENOMIC DNA]</scope>
    <source>
        <strain evidence="4 5">NCTC12224</strain>
    </source>
</reference>
<proteinExistence type="inferred from homology"/>
<dbReference type="Gene3D" id="2.160.10.10">
    <property type="entry name" value="Hexapeptide repeat proteins"/>
    <property type="match status" value="1"/>
</dbReference>
<dbReference type="OrthoDB" id="9812571at2"/>
<evidence type="ECO:0000256" key="1">
    <source>
        <dbReference type="ARBA" id="ARBA00007274"/>
    </source>
</evidence>
<evidence type="ECO:0000256" key="2">
    <source>
        <dbReference type="ARBA" id="ARBA00022679"/>
    </source>
</evidence>
<evidence type="ECO:0000313" key="5">
    <source>
        <dbReference type="Proteomes" id="UP000254924"/>
    </source>
</evidence>
<dbReference type="Pfam" id="PF00132">
    <property type="entry name" value="Hexapep"/>
    <property type="match status" value="1"/>
</dbReference>
<dbReference type="InterPro" id="IPR051159">
    <property type="entry name" value="Hexapeptide_acetyltransf"/>
</dbReference>
<keyword evidence="3" id="KW-0677">Repeat</keyword>
<dbReference type="PANTHER" id="PTHR23416:SF23">
    <property type="entry name" value="ACETYLTRANSFERASE C18B11.09C-RELATED"/>
    <property type="match status" value="1"/>
</dbReference>
<keyword evidence="4" id="KW-0012">Acyltransferase</keyword>
<dbReference type="GO" id="GO:0008925">
    <property type="term" value="F:maltose O-acetyltransferase activity"/>
    <property type="evidence" value="ECO:0007669"/>
    <property type="project" value="UniProtKB-EC"/>
</dbReference>
<evidence type="ECO:0000313" key="4">
    <source>
        <dbReference type="EMBL" id="SUN60923.1"/>
    </source>
</evidence>
<sequence>MNANSKLFWAVKKLNSISVLETSERHKAIVDLLGSTGKNPQILPIFNSDYGKNIHVGDDFLINYNGVILDIAPVTIDNNVMIGLNTLITTVGHPLSPAGRREKLGIAEPITIGNDVWIGGNVTILPGVTIGDNVVVAAGAVVTKDLPSNCVVGGIPAKVIKDIPNDGKFSK</sequence>
<dbReference type="Proteomes" id="UP000254924">
    <property type="component" value="Unassembled WGS sequence"/>
</dbReference>
<protein>
    <submittedName>
        <fullName evidence="4">Maltose O-acetyltransferase</fullName>
        <ecNumber evidence="4">2.3.1.79</ecNumber>
    </submittedName>
</protein>
<comment type="similarity">
    <text evidence="1">Belongs to the transferase hexapeptide repeat family.</text>
</comment>
<dbReference type="EC" id="2.3.1.79" evidence="4"/>
<name>A0A380K7E0_9STRE</name>
<dbReference type="SUPFAM" id="SSF51161">
    <property type="entry name" value="Trimeric LpxA-like enzymes"/>
    <property type="match status" value="1"/>
</dbReference>
<accession>A0A380K7E0</accession>
<keyword evidence="2 4" id="KW-0808">Transferase</keyword>
<evidence type="ECO:0000256" key="3">
    <source>
        <dbReference type="ARBA" id="ARBA00022737"/>
    </source>
</evidence>
<dbReference type="InterPro" id="IPR018357">
    <property type="entry name" value="Hexapep_transf_CS"/>
</dbReference>
<keyword evidence="5" id="KW-1185">Reference proteome</keyword>
<dbReference type="AlphaFoldDB" id="A0A380K7E0"/>